<dbReference type="AlphaFoldDB" id="A0A8K0X1C7"/>
<evidence type="ECO:0000313" key="2">
    <source>
        <dbReference type="EMBL" id="KAH7358578.1"/>
    </source>
</evidence>
<protein>
    <submittedName>
        <fullName evidence="2">Uncharacterized protein</fullName>
    </submittedName>
</protein>
<name>A0A8K0X1C7_9PEZI</name>
<evidence type="ECO:0000256" key="1">
    <source>
        <dbReference type="SAM" id="MobiDB-lite"/>
    </source>
</evidence>
<feature type="region of interest" description="Disordered" evidence="1">
    <location>
        <begin position="60"/>
        <end position="115"/>
    </location>
</feature>
<accession>A0A8K0X1C7</accession>
<feature type="compositionally biased region" description="Low complexity" evidence="1">
    <location>
        <begin position="65"/>
        <end position="104"/>
    </location>
</feature>
<evidence type="ECO:0000313" key="3">
    <source>
        <dbReference type="Proteomes" id="UP000813385"/>
    </source>
</evidence>
<dbReference type="EMBL" id="JAGPXD010000004">
    <property type="protein sequence ID" value="KAH7358578.1"/>
    <property type="molecule type" value="Genomic_DNA"/>
</dbReference>
<proteinExistence type="predicted"/>
<reference evidence="2" key="1">
    <citation type="journal article" date="2021" name="Nat. Commun.">
        <title>Genetic determinants of endophytism in the Arabidopsis root mycobiome.</title>
        <authorList>
            <person name="Mesny F."/>
            <person name="Miyauchi S."/>
            <person name="Thiergart T."/>
            <person name="Pickel B."/>
            <person name="Atanasova L."/>
            <person name="Karlsson M."/>
            <person name="Huettel B."/>
            <person name="Barry K.W."/>
            <person name="Haridas S."/>
            <person name="Chen C."/>
            <person name="Bauer D."/>
            <person name="Andreopoulos W."/>
            <person name="Pangilinan J."/>
            <person name="LaButti K."/>
            <person name="Riley R."/>
            <person name="Lipzen A."/>
            <person name="Clum A."/>
            <person name="Drula E."/>
            <person name="Henrissat B."/>
            <person name="Kohler A."/>
            <person name="Grigoriev I.V."/>
            <person name="Martin F.M."/>
            <person name="Hacquard S."/>
        </authorList>
    </citation>
    <scope>NUCLEOTIDE SEQUENCE</scope>
    <source>
        <strain evidence="2">MPI-CAGE-AT-0016</strain>
    </source>
</reference>
<sequence>MLLLLDVAALAWTSLLLGPRSTYFDCGLLWLLVWKLFFWIGKSSHLSIYRTTATMDGDENWSDQDPLGLNLPDPDPLGLNLPDSDPLNLILPDPDPLGLNLSDPDPLDHNWPDPDPLDLNWPDPDPFATDPLAPDPFASDPFASDHFAPDPFEPDPFGLLADWPDLDPVADGLNNSEIQPVVADGLKNSDVQPVVGDGLKNSDVQPVVGDGPNNSEIQPFVADGLNNSEIQPVVVDGLNNSESQPVAAKVEDSIEISQRLGLRRIRQTTDLTETEKALCDGLIHAMARANRDHVKSIEKARLGLWREAFSDWNTWLIPRRPGASILKSRNDCSDRIGRLIAPISIRLGEPVPDSREAGSPVHIRRSVAKACFEYVDKHRCTVPETLVKHKFDAEDAKRIGTYNKRLVVYWAQCRLFDLVRPDDPHPKHGRLDKDDTALIGQLVQPFVTTLQMANDFGLATQKRWPIIPISFER</sequence>
<comment type="caution">
    <text evidence="2">The sequence shown here is derived from an EMBL/GenBank/DDBJ whole genome shotgun (WGS) entry which is preliminary data.</text>
</comment>
<gene>
    <name evidence="2" type="ORF">B0T11DRAFT_299624</name>
</gene>
<organism evidence="2 3">
    <name type="scientific">Plectosphaerella cucumerina</name>
    <dbReference type="NCBI Taxonomy" id="40658"/>
    <lineage>
        <taxon>Eukaryota</taxon>
        <taxon>Fungi</taxon>
        <taxon>Dikarya</taxon>
        <taxon>Ascomycota</taxon>
        <taxon>Pezizomycotina</taxon>
        <taxon>Sordariomycetes</taxon>
        <taxon>Hypocreomycetidae</taxon>
        <taxon>Glomerellales</taxon>
        <taxon>Plectosphaerellaceae</taxon>
        <taxon>Plectosphaerella</taxon>
    </lineage>
</organism>
<keyword evidence="3" id="KW-1185">Reference proteome</keyword>
<dbReference type="Proteomes" id="UP000813385">
    <property type="component" value="Unassembled WGS sequence"/>
</dbReference>